<protein>
    <submittedName>
        <fullName evidence="1">Potassium transporter</fullName>
    </submittedName>
</protein>
<accession>A0ACB8MKX1</accession>
<sequence length="472" mass="51916">MSGDVVIEPTKEEEEAVSVQLQGKKLSWQKLGRNDSLDMESRTVSGHYGRDSKAVKWSVILQLAFQSIGVVYGDIGTSPLYVYASTFTNGINHIDDILGVLSLIFYTLTLIPLVKYVLIVLRANDNGDGGTFALYSLICRYAKVGLIPSEQAEDCDVSNFQLELPSKRLKRASRLKYKLENSQFAKYFLLVATMLGTSMVIGDGVLTPCISVLSAVGGIKEASAGMTQDKVVWVSVAIIVLLFMVQRFGTDKVGYSFAPIICVWFSLIGGIGIYNFIKYDPSVIKAINPKYIVDYFTRNKKDAWISLGGVVLAITGTEALFADVGHFTVQSIQLSMCTVTYPALILAYMGQASFLRKHSELVSETFYKSIPHSLYWPMFIVAVMAAIIASQAMISGTFSIVQQSISLGCFPRVKVVHTSAKDCSRICDDTDVNVASTHHDNDLEIQHIFGNRLRACHHVSGVGVFKFSPVQI</sequence>
<organism evidence="1 2">
    <name type="scientific">Citrus sinensis</name>
    <name type="common">Sweet orange</name>
    <name type="synonym">Citrus aurantium var. sinensis</name>
    <dbReference type="NCBI Taxonomy" id="2711"/>
    <lineage>
        <taxon>Eukaryota</taxon>
        <taxon>Viridiplantae</taxon>
        <taxon>Streptophyta</taxon>
        <taxon>Embryophyta</taxon>
        <taxon>Tracheophyta</taxon>
        <taxon>Spermatophyta</taxon>
        <taxon>Magnoliopsida</taxon>
        <taxon>eudicotyledons</taxon>
        <taxon>Gunneridae</taxon>
        <taxon>Pentapetalae</taxon>
        <taxon>rosids</taxon>
        <taxon>malvids</taxon>
        <taxon>Sapindales</taxon>
        <taxon>Rutaceae</taxon>
        <taxon>Aurantioideae</taxon>
        <taxon>Citrus</taxon>
    </lineage>
</organism>
<name>A0ACB8MKX1_CITSI</name>
<dbReference type="Proteomes" id="UP000829398">
    <property type="component" value="Chromosome 3"/>
</dbReference>
<evidence type="ECO:0000313" key="2">
    <source>
        <dbReference type="Proteomes" id="UP000829398"/>
    </source>
</evidence>
<reference evidence="2" key="1">
    <citation type="journal article" date="2023" name="Hortic. Res.">
        <title>A chromosome-level phased genome enabling allele-level studies in sweet orange: a case study on citrus Huanglongbing tolerance.</title>
        <authorList>
            <person name="Wu B."/>
            <person name="Yu Q."/>
            <person name="Deng Z."/>
            <person name="Duan Y."/>
            <person name="Luo F."/>
            <person name="Gmitter F. Jr."/>
        </authorList>
    </citation>
    <scope>NUCLEOTIDE SEQUENCE [LARGE SCALE GENOMIC DNA]</scope>
    <source>
        <strain evidence="2">cv. Valencia</strain>
    </source>
</reference>
<gene>
    <name evidence="1" type="ORF">KPL71_010223</name>
</gene>
<dbReference type="EMBL" id="CM039172">
    <property type="protein sequence ID" value="KAH9786309.1"/>
    <property type="molecule type" value="Genomic_DNA"/>
</dbReference>
<comment type="caution">
    <text evidence="1">The sequence shown here is derived from an EMBL/GenBank/DDBJ whole genome shotgun (WGS) entry which is preliminary data.</text>
</comment>
<proteinExistence type="predicted"/>
<keyword evidence="2" id="KW-1185">Reference proteome</keyword>
<evidence type="ECO:0000313" key="1">
    <source>
        <dbReference type="EMBL" id="KAH9786309.1"/>
    </source>
</evidence>